<dbReference type="InterPro" id="IPR017751">
    <property type="entry name" value="G3P_DH_NAD-dep_euk"/>
</dbReference>
<dbReference type="EMBL" id="KV454409">
    <property type="protein sequence ID" value="ODQ65609.1"/>
    <property type="molecule type" value="Genomic_DNA"/>
</dbReference>
<feature type="binding site" evidence="7">
    <location>
        <position position="309"/>
    </location>
    <ligand>
        <name>NAD(+)</name>
        <dbReference type="ChEBI" id="CHEBI:57540"/>
    </ligand>
</feature>
<dbReference type="PIRSF" id="PIRSF000114">
    <property type="entry name" value="Glycerol-3-P_dh"/>
    <property type="match status" value="1"/>
</dbReference>
<proteinExistence type="inferred from homology"/>
<dbReference type="GO" id="GO:0051287">
    <property type="term" value="F:NAD binding"/>
    <property type="evidence" value="ECO:0007669"/>
    <property type="project" value="UniProtKB-UniRule"/>
</dbReference>
<dbReference type="AlphaFoldDB" id="A0A1E3PJK9"/>
<dbReference type="InterPro" id="IPR011128">
    <property type="entry name" value="G3P_DH_NAD-dep_N"/>
</dbReference>
<dbReference type="SUPFAM" id="SSF48179">
    <property type="entry name" value="6-phosphogluconate dehydrogenase C-terminal domain-like"/>
    <property type="match status" value="1"/>
</dbReference>
<evidence type="ECO:0000256" key="6">
    <source>
        <dbReference type="PIRSR" id="PIRSR000114-2"/>
    </source>
</evidence>
<feature type="domain" description="Glycerol-3-phosphate dehydrogenase NAD-dependent N-terminal" evidence="10">
    <location>
        <begin position="8"/>
        <end position="173"/>
    </location>
</feature>
<dbReference type="InterPro" id="IPR013328">
    <property type="entry name" value="6PGD_dom2"/>
</dbReference>
<evidence type="ECO:0000256" key="8">
    <source>
        <dbReference type="RuleBase" id="RU000437"/>
    </source>
</evidence>
<reference evidence="12 13" key="1">
    <citation type="journal article" date="2016" name="Proc. Natl. Acad. Sci. U.S.A.">
        <title>Comparative genomics of biotechnologically important yeasts.</title>
        <authorList>
            <person name="Riley R."/>
            <person name="Haridas S."/>
            <person name="Wolfe K.H."/>
            <person name="Lopes M.R."/>
            <person name="Hittinger C.T."/>
            <person name="Goeker M."/>
            <person name="Salamov A.A."/>
            <person name="Wisecaver J.H."/>
            <person name="Long T.M."/>
            <person name="Calvey C.H."/>
            <person name="Aerts A.L."/>
            <person name="Barry K.W."/>
            <person name="Choi C."/>
            <person name="Clum A."/>
            <person name="Coughlan A.Y."/>
            <person name="Deshpande S."/>
            <person name="Douglass A.P."/>
            <person name="Hanson S.J."/>
            <person name="Klenk H.-P."/>
            <person name="LaButti K.M."/>
            <person name="Lapidus A."/>
            <person name="Lindquist E.A."/>
            <person name="Lipzen A.M."/>
            <person name="Meier-Kolthoff J.P."/>
            <person name="Ohm R.A."/>
            <person name="Otillar R.P."/>
            <person name="Pangilinan J.L."/>
            <person name="Peng Y."/>
            <person name="Rokas A."/>
            <person name="Rosa C.A."/>
            <person name="Scheuner C."/>
            <person name="Sibirny A.A."/>
            <person name="Slot J.C."/>
            <person name="Stielow J.B."/>
            <person name="Sun H."/>
            <person name="Kurtzman C.P."/>
            <person name="Blackwell M."/>
            <person name="Grigoriev I.V."/>
            <person name="Jeffries T.W."/>
        </authorList>
    </citation>
    <scope>NUCLEOTIDE SEQUENCE [LARGE SCALE GENOMIC DNA]</scope>
    <source>
        <strain evidence="12 13">DSM 6958</strain>
    </source>
</reference>
<evidence type="ECO:0000256" key="4">
    <source>
        <dbReference type="ARBA" id="ARBA00048683"/>
    </source>
</evidence>
<evidence type="ECO:0000259" key="10">
    <source>
        <dbReference type="Pfam" id="PF01210"/>
    </source>
</evidence>
<name>A0A1E3PJK9_9ASCO</name>
<dbReference type="EC" id="1.1.1.8" evidence="9"/>
<dbReference type="InterPro" id="IPR036291">
    <property type="entry name" value="NAD(P)-bd_dom_sf"/>
</dbReference>
<dbReference type="FunFam" id="3.40.50.720:FF:000365">
    <property type="entry name" value="Glycerol-3-phosphate dehydrogenase [NAD(+)]"/>
    <property type="match status" value="1"/>
</dbReference>
<dbReference type="Proteomes" id="UP000095009">
    <property type="component" value="Unassembled WGS sequence"/>
</dbReference>
<dbReference type="GO" id="GO:0141152">
    <property type="term" value="F:glycerol-3-phosphate dehydrogenase (NAD+) activity"/>
    <property type="evidence" value="ECO:0007669"/>
    <property type="project" value="UniProtKB-UniRule"/>
</dbReference>
<feature type="binding site" evidence="7">
    <location>
        <position position="280"/>
    </location>
    <ligand>
        <name>NAD(+)</name>
        <dbReference type="ChEBI" id="CHEBI:57540"/>
    </ligand>
</feature>
<dbReference type="PROSITE" id="PS00957">
    <property type="entry name" value="NAD_G3PDH"/>
    <property type="match status" value="1"/>
</dbReference>
<comment type="similarity">
    <text evidence="1 8">Belongs to the NAD-dependent glycerol-3-phosphate dehydrogenase family.</text>
</comment>
<dbReference type="Gene3D" id="1.10.1040.10">
    <property type="entry name" value="N-(1-d-carboxylethyl)-l-norvaline Dehydrogenase, domain 2"/>
    <property type="match status" value="1"/>
</dbReference>
<evidence type="ECO:0000313" key="13">
    <source>
        <dbReference type="Proteomes" id="UP000095009"/>
    </source>
</evidence>
<organism evidence="12 13">
    <name type="scientific">Nadsonia fulvescens var. elongata DSM 6958</name>
    <dbReference type="NCBI Taxonomy" id="857566"/>
    <lineage>
        <taxon>Eukaryota</taxon>
        <taxon>Fungi</taxon>
        <taxon>Dikarya</taxon>
        <taxon>Ascomycota</taxon>
        <taxon>Saccharomycotina</taxon>
        <taxon>Dipodascomycetes</taxon>
        <taxon>Dipodascales</taxon>
        <taxon>Dipodascales incertae sedis</taxon>
        <taxon>Nadsonia</taxon>
    </lineage>
</organism>
<feature type="active site" description="Proton acceptor" evidence="5">
    <location>
        <position position="215"/>
    </location>
</feature>
<dbReference type="GO" id="GO:0005634">
    <property type="term" value="C:nucleus"/>
    <property type="evidence" value="ECO:0007669"/>
    <property type="project" value="TreeGrafter"/>
</dbReference>
<evidence type="ECO:0000256" key="2">
    <source>
        <dbReference type="ARBA" id="ARBA00023002"/>
    </source>
</evidence>
<protein>
    <recommendedName>
        <fullName evidence="9">Glycerol-3-phosphate dehydrogenase [NAD(+)]</fullName>
        <ecNumber evidence="9">1.1.1.8</ecNumber>
    </recommendedName>
</protein>
<dbReference type="NCBIfam" id="TIGR03376">
    <property type="entry name" value="glycerol3P_DH"/>
    <property type="match status" value="1"/>
</dbReference>
<sequence>MSTPNRFKVTVVGSGNWGTTTAKIVAENVAIHTNVFDPEVRMWVFEEVLDGEKLSEIINTRHENIKYLPGVKLPSNLIAVPDLVSAVEGSQLLVFNVPHQFLSRICKQLKGHISSKVRAISCLKGLEVDDQGVRLLSDYITGELGIHCGVLSGANLAPEVALEKYSETTIAYPLPENHYPGDATGETWQMLFHRPYFHVRVVNDIAGVSIAGALKNVVALAAGFVEGKGWGENAKAAIMRRGIIEMIKFCKIFFNKNEIETFTQESAGIADLITTCAAGRNVRVGSEMARSGRSVEEVEAELLNGQSAQGMVTAKEIHSLLENKGLLDEFPLLEITYQMAFNGYDIDNLPAFFEKIR</sequence>
<dbReference type="SUPFAM" id="SSF51735">
    <property type="entry name" value="NAD(P)-binding Rossmann-fold domains"/>
    <property type="match status" value="1"/>
</dbReference>
<evidence type="ECO:0000259" key="11">
    <source>
        <dbReference type="Pfam" id="PF07479"/>
    </source>
</evidence>
<dbReference type="FunFam" id="1.10.1040.10:FF:000004">
    <property type="entry name" value="Glycerol-3-phosphate dehydrogenase [NAD(+)]"/>
    <property type="match status" value="1"/>
</dbReference>
<feature type="binding site" evidence="7">
    <location>
        <position position="45"/>
    </location>
    <ligand>
        <name>NAD(+)</name>
        <dbReference type="ChEBI" id="CHEBI:57540"/>
    </ligand>
</feature>
<accession>A0A1E3PJK9</accession>
<dbReference type="Gene3D" id="3.40.50.720">
    <property type="entry name" value="NAD(P)-binding Rossmann-like Domain"/>
    <property type="match status" value="1"/>
</dbReference>
<dbReference type="PANTHER" id="PTHR11728:SF8">
    <property type="entry name" value="GLYCEROL-3-PHOSPHATE DEHYDROGENASE [NAD(+)]-RELATED"/>
    <property type="match status" value="1"/>
</dbReference>
<feature type="domain" description="Glycerol-3-phosphate dehydrogenase NAD-dependent C-terminal" evidence="11">
    <location>
        <begin position="204"/>
        <end position="349"/>
    </location>
</feature>
<evidence type="ECO:0000256" key="9">
    <source>
        <dbReference type="RuleBase" id="RU361243"/>
    </source>
</evidence>
<dbReference type="OrthoDB" id="10263760at2759"/>
<keyword evidence="2 8" id="KW-0560">Oxidoreductase</keyword>
<dbReference type="InterPro" id="IPR008927">
    <property type="entry name" value="6-PGluconate_DH-like_C_sf"/>
</dbReference>
<feature type="binding site" evidence="7">
    <location>
        <begin position="13"/>
        <end position="18"/>
    </location>
    <ligand>
        <name>NAD(+)</name>
        <dbReference type="ChEBI" id="CHEBI:57540"/>
    </ligand>
</feature>
<evidence type="ECO:0000256" key="3">
    <source>
        <dbReference type="ARBA" id="ARBA00023027"/>
    </source>
</evidence>
<evidence type="ECO:0000256" key="7">
    <source>
        <dbReference type="PIRSR" id="PIRSR000114-3"/>
    </source>
</evidence>
<dbReference type="GO" id="GO:0005975">
    <property type="term" value="P:carbohydrate metabolic process"/>
    <property type="evidence" value="ECO:0007669"/>
    <property type="project" value="InterPro"/>
</dbReference>
<dbReference type="PRINTS" id="PR00077">
    <property type="entry name" value="GPDHDRGNASE"/>
</dbReference>
<dbReference type="STRING" id="857566.A0A1E3PJK9"/>
<dbReference type="Pfam" id="PF07479">
    <property type="entry name" value="NAD_Gly3P_dh_C"/>
    <property type="match status" value="1"/>
</dbReference>
<comment type="catalytic activity">
    <reaction evidence="4 9">
        <text>sn-glycerol 3-phosphate + NAD(+) = dihydroxyacetone phosphate + NADH + H(+)</text>
        <dbReference type="Rhea" id="RHEA:11092"/>
        <dbReference type="ChEBI" id="CHEBI:15378"/>
        <dbReference type="ChEBI" id="CHEBI:57540"/>
        <dbReference type="ChEBI" id="CHEBI:57597"/>
        <dbReference type="ChEBI" id="CHEBI:57642"/>
        <dbReference type="ChEBI" id="CHEBI:57945"/>
        <dbReference type="EC" id="1.1.1.8"/>
    </reaction>
</comment>
<dbReference type="GO" id="GO:0042803">
    <property type="term" value="F:protein homodimerization activity"/>
    <property type="evidence" value="ECO:0007669"/>
    <property type="project" value="InterPro"/>
</dbReference>
<dbReference type="InterPro" id="IPR006109">
    <property type="entry name" value="G3P_DH_NAD-dep_C"/>
</dbReference>
<keyword evidence="3 7" id="KW-0520">NAD</keyword>
<dbReference type="Pfam" id="PF01210">
    <property type="entry name" value="NAD_Gly3P_dh_N"/>
    <property type="match status" value="1"/>
</dbReference>
<feature type="binding site" evidence="6">
    <location>
        <begin position="280"/>
        <end position="281"/>
    </location>
    <ligand>
        <name>substrate</name>
    </ligand>
</feature>
<dbReference type="PANTHER" id="PTHR11728">
    <property type="entry name" value="GLYCEROL-3-PHOSPHATE DEHYDROGENASE"/>
    <property type="match status" value="1"/>
</dbReference>
<gene>
    <name evidence="12" type="ORF">NADFUDRAFT_50894</name>
</gene>
<keyword evidence="13" id="KW-1185">Reference proteome</keyword>
<feature type="binding site" evidence="6">
    <location>
        <position position="124"/>
    </location>
    <ligand>
        <name>substrate</name>
    </ligand>
</feature>
<dbReference type="GO" id="GO:0005829">
    <property type="term" value="C:cytosol"/>
    <property type="evidence" value="ECO:0007669"/>
    <property type="project" value="TreeGrafter"/>
</dbReference>
<dbReference type="InterPro" id="IPR006168">
    <property type="entry name" value="G3P_DH_NAD-dep"/>
</dbReference>
<evidence type="ECO:0000313" key="12">
    <source>
        <dbReference type="EMBL" id="ODQ65609.1"/>
    </source>
</evidence>
<dbReference type="GO" id="GO:0046168">
    <property type="term" value="P:glycerol-3-phosphate catabolic process"/>
    <property type="evidence" value="ECO:0007669"/>
    <property type="project" value="UniProtKB-UniRule"/>
</dbReference>
<evidence type="ECO:0000256" key="1">
    <source>
        <dbReference type="ARBA" id="ARBA00011009"/>
    </source>
</evidence>
<feature type="binding site" evidence="7">
    <location>
        <position position="101"/>
    </location>
    <ligand>
        <name>NAD(+)</name>
        <dbReference type="ChEBI" id="CHEBI:57540"/>
    </ligand>
</feature>
<evidence type="ECO:0000256" key="5">
    <source>
        <dbReference type="PIRSR" id="PIRSR000114-1"/>
    </source>
</evidence>
<feature type="binding site" evidence="7">
    <location>
        <position position="157"/>
    </location>
    <ligand>
        <name>NAD(+)</name>
        <dbReference type="ChEBI" id="CHEBI:57540"/>
    </ligand>
</feature>